<sequence>MTFSQDLDRYKWRTGKVCRSQLPKWVGGLIFHQEREVGEVARGLGNRSESYGSYRQEGVGIRKGPLSAIPAG</sequence>
<evidence type="ECO:0000313" key="1">
    <source>
        <dbReference type="EMBL" id="QBZ64220.1"/>
    </source>
</evidence>
<reference evidence="1 2" key="1">
    <citation type="journal article" date="2019" name="Mol. Biol. Evol.">
        <title>Blast fungal genomes show frequent chromosomal changes, gene gains and losses, and effector gene turnover.</title>
        <authorList>
            <person name="Gomez Luciano L.B."/>
            <person name="Jason Tsai I."/>
            <person name="Chuma I."/>
            <person name="Tosa Y."/>
            <person name="Chen Y.H."/>
            <person name="Li J.Y."/>
            <person name="Li M.Y."/>
            <person name="Jade Lu M.Y."/>
            <person name="Nakayashiki H."/>
            <person name="Li W.H."/>
        </authorList>
    </citation>
    <scope>NUCLEOTIDE SEQUENCE [LARGE SCALE GENOMIC DNA]</scope>
    <source>
        <strain evidence="1">MZ5-1-6</strain>
    </source>
</reference>
<evidence type="ECO:0000313" key="2">
    <source>
        <dbReference type="Proteomes" id="UP000294847"/>
    </source>
</evidence>
<organism evidence="1 2">
    <name type="scientific">Pyricularia oryzae</name>
    <name type="common">Rice blast fungus</name>
    <name type="synonym">Magnaporthe oryzae</name>
    <dbReference type="NCBI Taxonomy" id="318829"/>
    <lineage>
        <taxon>Eukaryota</taxon>
        <taxon>Fungi</taxon>
        <taxon>Dikarya</taxon>
        <taxon>Ascomycota</taxon>
        <taxon>Pezizomycotina</taxon>
        <taxon>Sordariomycetes</taxon>
        <taxon>Sordariomycetidae</taxon>
        <taxon>Magnaporthales</taxon>
        <taxon>Pyriculariaceae</taxon>
        <taxon>Pyricularia</taxon>
    </lineage>
</organism>
<dbReference type="AlphaFoldDB" id="A0A4P7NPR6"/>
<accession>A0A4P7NPR6</accession>
<proteinExistence type="predicted"/>
<name>A0A4P7NPR6_PYROR</name>
<dbReference type="Proteomes" id="UP000294847">
    <property type="component" value="Chromosome 6"/>
</dbReference>
<dbReference type="EMBL" id="CP034209">
    <property type="protein sequence ID" value="QBZ64220.1"/>
    <property type="molecule type" value="Genomic_DNA"/>
</dbReference>
<dbReference type="OMA" id="ESYGSYR"/>
<protein>
    <submittedName>
        <fullName evidence="1">Uncharacterized protein</fullName>
    </submittedName>
</protein>
<gene>
    <name evidence="1" type="ORF">PoMZ_05914</name>
</gene>